<organism evidence="2 3">
    <name type="scientific">Cavenderia fasciculata</name>
    <name type="common">Slime mold</name>
    <name type="synonym">Dictyostelium fasciculatum</name>
    <dbReference type="NCBI Taxonomy" id="261658"/>
    <lineage>
        <taxon>Eukaryota</taxon>
        <taxon>Amoebozoa</taxon>
        <taxon>Evosea</taxon>
        <taxon>Eumycetozoa</taxon>
        <taxon>Dictyostelia</taxon>
        <taxon>Acytosteliales</taxon>
        <taxon>Cavenderiaceae</taxon>
        <taxon>Cavenderia</taxon>
    </lineage>
</organism>
<gene>
    <name evidence="2" type="ORF">DFA_07449</name>
</gene>
<keyword evidence="1" id="KW-0812">Transmembrane</keyword>
<keyword evidence="1" id="KW-0472">Membrane</keyword>
<dbReference type="AlphaFoldDB" id="F4PWG1"/>
<dbReference type="Proteomes" id="UP000007797">
    <property type="component" value="Unassembled WGS sequence"/>
</dbReference>
<evidence type="ECO:0000313" key="2">
    <source>
        <dbReference type="EMBL" id="EGG20325.1"/>
    </source>
</evidence>
<dbReference type="PANTHER" id="PTHR35035:SF5">
    <property type="entry name" value="TRANSMEMBRANE PROTEIN"/>
    <property type="match status" value="1"/>
</dbReference>
<keyword evidence="3" id="KW-1185">Reference proteome</keyword>
<reference evidence="3" key="1">
    <citation type="journal article" date="2011" name="Genome Res.">
        <title>Phylogeny-wide analysis of social amoeba genomes highlights ancient origins for complex intercellular communication.</title>
        <authorList>
            <person name="Heidel A.J."/>
            <person name="Lawal H.M."/>
            <person name="Felder M."/>
            <person name="Schilde C."/>
            <person name="Helps N.R."/>
            <person name="Tunggal B."/>
            <person name="Rivero F."/>
            <person name="John U."/>
            <person name="Schleicher M."/>
            <person name="Eichinger L."/>
            <person name="Platzer M."/>
            <person name="Noegel A.A."/>
            <person name="Schaap P."/>
            <person name="Gloeckner G."/>
        </authorList>
    </citation>
    <scope>NUCLEOTIDE SEQUENCE [LARGE SCALE GENOMIC DNA]</scope>
    <source>
        <strain evidence="3">SH3</strain>
    </source>
</reference>
<proteinExistence type="predicted"/>
<accession>F4PWG1</accession>
<evidence type="ECO:0008006" key="4">
    <source>
        <dbReference type="Google" id="ProtNLM"/>
    </source>
</evidence>
<dbReference type="KEGG" id="dfa:DFA_07449"/>
<keyword evidence="1" id="KW-1133">Transmembrane helix</keyword>
<feature type="transmembrane region" description="Helical" evidence="1">
    <location>
        <begin position="764"/>
        <end position="786"/>
    </location>
</feature>
<dbReference type="GeneID" id="14872045"/>
<name>F4PWG1_CACFS</name>
<dbReference type="PANTHER" id="PTHR35035">
    <property type="entry name" value="DISCOIDIN-INDUCING COMPLEX SUBUNIT B"/>
    <property type="match status" value="1"/>
</dbReference>
<dbReference type="InterPro" id="IPR053370">
    <property type="entry name" value="QS_Complex_Regulator"/>
</dbReference>
<protein>
    <recommendedName>
        <fullName evidence="4">Transmembrane protein</fullName>
    </recommendedName>
</protein>
<evidence type="ECO:0000256" key="1">
    <source>
        <dbReference type="SAM" id="Phobius"/>
    </source>
</evidence>
<dbReference type="RefSeq" id="XP_004367308.1">
    <property type="nucleotide sequence ID" value="XM_004367251.1"/>
</dbReference>
<dbReference type="EMBL" id="GL883013">
    <property type="protein sequence ID" value="EGG20325.1"/>
    <property type="molecule type" value="Genomic_DNA"/>
</dbReference>
<sequence>MGVSKAAANESCFGIGWIEDDVDDDLQPIGAIQACRSRAEESRVGRYRSICLMRVMCVRAYEFKEFIVLCINILPQSCGSVGLELKVGVGYALPIKIGTGVYFGGDDTRTKPPPTTRQQPNVNQTYTIDKPLDVSGNATVGPTSSVKMNCVGRKCYQLDLFNILGVVDVVASTVLQITQQLVLATSGTLNINSDCQIDAANSLVQGDFQVSAQTTFNNTLTVSNNGTMQVNNKTLSVKTVNMDRGNINILKDAQLTIDNEIELKNNSIISNSNGIIISNIINNLSGSLLINSGIFKSKTLNCKSPFEQIIKGGSNVHLNNLYIDQLSYLTIQDSTLNDETTNDDEEPLELGILNLINGHLNLLNSKSNLNYQKIDLSESTKFNFIKSNIQLNSKSFNLFNQSKILLNNNTQITISGQFGCFDDSSIIGQDSHLTFDDGSTRLDGSTHQMKNTILKVLENAQLSIGGTTEIGELSQLFNHGKNLIIDDSGQLSISNSDFINTNSFTLNGQLNMNDRQSQFINSPTGTVQILSNIISTDGVFKNNGNWINSHTTNHINNFDNSDGGRLELKNSYFYLNELNCFGGHIILDQSKINSTKDIVLQAGSSLQGKGTIETTTFDQRNSTIGSNHSISQLEFTGDLIQSNDSTTIILVTDKNNSNVKVNGNFSVDGELIIYVDNKRLRNGAGSEHGSFEIEIITSNSVISGDYRNGIKIIEYEGQVVDDPCKYKVQKKERSFAMLVNLDQSCSSSSQEASKALFKDTKTKIGLLVGVFGSIAIISVICTVIIMKRHQINTFLKIKQQSLRHSRVL</sequence>
<evidence type="ECO:0000313" key="3">
    <source>
        <dbReference type="Proteomes" id="UP000007797"/>
    </source>
</evidence>